<accession>A0A8S5TS25</accession>
<sequence length="29" mass="3236">MIVKNIWIGKSAAKPRTEEGSTNMFHECG</sequence>
<protein>
    <submittedName>
        <fullName evidence="1">Uncharacterized protein</fullName>
    </submittedName>
</protein>
<name>A0A8S5TS25_9CAUD</name>
<reference evidence="1" key="1">
    <citation type="journal article" date="2021" name="Proc. Natl. Acad. Sci. U.S.A.">
        <title>A Catalog of Tens of Thousands of Viruses from Human Metagenomes Reveals Hidden Associations with Chronic Diseases.</title>
        <authorList>
            <person name="Tisza M.J."/>
            <person name="Buck C.B."/>
        </authorList>
    </citation>
    <scope>NUCLEOTIDE SEQUENCE</scope>
    <source>
        <strain evidence="1">CtEw721</strain>
    </source>
</reference>
<dbReference type="EMBL" id="BK015914">
    <property type="protein sequence ID" value="DAF84975.1"/>
    <property type="molecule type" value="Genomic_DNA"/>
</dbReference>
<evidence type="ECO:0000313" key="1">
    <source>
        <dbReference type="EMBL" id="DAF84975.1"/>
    </source>
</evidence>
<proteinExistence type="predicted"/>
<organism evidence="1">
    <name type="scientific">Siphoviridae sp. ctEw721</name>
    <dbReference type="NCBI Taxonomy" id="2825400"/>
    <lineage>
        <taxon>Viruses</taxon>
        <taxon>Duplodnaviria</taxon>
        <taxon>Heunggongvirae</taxon>
        <taxon>Uroviricota</taxon>
        <taxon>Caudoviricetes</taxon>
    </lineage>
</organism>